<reference evidence="2" key="1">
    <citation type="submission" date="2024-04" db="EMBL/GenBank/DDBJ databases">
        <title>Salinicola lusitanus LLJ914,a marine bacterium isolated from the Okinawa Trough.</title>
        <authorList>
            <person name="Li J."/>
        </authorList>
    </citation>
    <scope>NUCLEOTIDE SEQUENCE [LARGE SCALE GENOMIC DNA]</scope>
</reference>
<protein>
    <submittedName>
        <fullName evidence="1">Uncharacterized protein</fullName>
    </submittedName>
</protein>
<sequence length="70" mass="7791">FLPDLCGVFFGLHGADRSPILSNKPLRFLQNSYINTESRLHTGGLYLFVRSTLEPSKASKSNVLHSEKKG</sequence>
<keyword evidence="2" id="KW-1185">Reference proteome</keyword>
<dbReference type="Proteomes" id="UP001460270">
    <property type="component" value="Unassembled WGS sequence"/>
</dbReference>
<dbReference type="AlphaFoldDB" id="A0AAW0MI75"/>
<name>A0AAW0MI75_9GOBI</name>
<feature type="non-terminal residue" evidence="1">
    <location>
        <position position="1"/>
    </location>
</feature>
<gene>
    <name evidence="1" type="ORF">WMY93_033394</name>
</gene>
<comment type="caution">
    <text evidence="1">The sequence shown here is derived from an EMBL/GenBank/DDBJ whole genome shotgun (WGS) entry which is preliminary data.</text>
</comment>
<feature type="non-terminal residue" evidence="1">
    <location>
        <position position="70"/>
    </location>
</feature>
<evidence type="ECO:0000313" key="2">
    <source>
        <dbReference type="Proteomes" id="UP001460270"/>
    </source>
</evidence>
<dbReference type="EMBL" id="JBBPFD010000169">
    <property type="protein sequence ID" value="KAK7879939.1"/>
    <property type="molecule type" value="Genomic_DNA"/>
</dbReference>
<proteinExistence type="predicted"/>
<evidence type="ECO:0000313" key="1">
    <source>
        <dbReference type="EMBL" id="KAK7879939.1"/>
    </source>
</evidence>
<organism evidence="1 2">
    <name type="scientific">Mugilogobius chulae</name>
    <name type="common">yellowstripe goby</name>
    <dbReference type="NCBI Taxonomy" id="88201"/>
    <lineage>
        <taxon>Eukaryota</taxon>
        <taxon>Metazoa</taxon>
        <taxon>Chordata</taxon>
        <taxon>Craniata</taxon>
        <taxon>Vertebrata</taxon>
        <taxon>Euteleostomi</taxon>
        <taxon>Actinopterygii</taxon>
        <taxon>Neopterygii</taxon>
        <taxon>Teleostei</taxon>
        <taxon>Neoteleostei</taxon>
        <taxon>Acanthomorphata</taxon>
        <taxon>Gobiaria</taxon>
        <taxon>Gobiiformes</taxon>
        <taxon>Gobioidei</taxon>
        <taxon>Gobiidae</taxon>
        <taxon>Gobionellinae</taxon>
        <taxon>Mugilogobius</taxon>
    </lineage>
</organism>
<accession>A0AAW0MI75</accession>